<evidence type="ECO:0000256" key="1">
    <source>
        <dbReference type="SAM" id="SignalP"/>
    </source>
</evidence>
<evidence type="ECO:0000313" key="4">
    <source>
        <dbReference type="Proteomes" id="UP000256845"/>
    </source>
</evidence>
<dbReference type="Pfam" id="PF01471">
    <property type="entry name" value="PG_binding_1"/>
    <property type="match status" value="1"/>
</dbReference>
<feature type="signal peptide" evidence="1">
    <location>
        <begin position="1"/>
        <end position="40"/>
    </location>
</feature>
<dbReference type="InterPro" id="IPR036366">
    <property type="entry name" value="PGBDSf"/>
</dbReference>
<dbReference type="EMBL" id="QRDW01000001">
    <property type="protein sequence ID" value="RED53817.1"/>
    <property type="molecule type" value="Genomic_DNA"/>
</dbReference>
<reference evidence="3 4" key="1">
    <citation type="submission" date="2018-07" db="EMBL/GenBank/DDBJ databases">
        <title>Genomic Encyclopedia of Type Strains, Phase III (KMG-III): the genomes of soil and plant-associated and newly described type strains.</title>
        <authorList>
            <person name="Whitman W."/>
        </authorList>
    </citation>
    <scope>NUCLEOTIDE SEQUENCE [LARGE SCALE GENOMIC DNA]</scope>
    <source>
        <strain evidence="3 4">CECT 8488</strain>
    </source>
</reference>
<feature type="chain" id="PRO_5017705231" evidence="1">
    <location>
        <begin position="41"/>
        <end position="543"/>
    </location>
</feature>
<organism evidence="3 4">
    <name type="scientific">Aestuariispira insulae</name>
    <dbReference type="NCBI Taxonomy" id="1461337"/>
    <lineage>
        <taxon>Bacteria</taxon>
        <taxon>Pseudomonadati</taxon>
        <taxon>Pseudomonadota</taxon>
        <taxon>Alphaproteobacteria</taxon>
        <taxon>Rhodospirillales</taxon>
        <taxon>Kiloniellaceae</taxon>
        <taxon>Aestuariispira</taxon>
    </lineage>
</organism>
<dbReference type="Gene3D" id="1.10.101.10">
    <property type="entry name" value="PGBD-like superfamily/PGBD"/>
    <property type="match status" value="1"/>
</dbReference>
<evidence type="ECO:0000259" key="2">
    <source>
        <dbReference type="Pfam" id="PF01471"/>
    </source>
</evidence>
<name>A0A3D9HWG7_9PROT</name>
<dbReference type="InterPro" id="IPR011990">
    <property type="entry name" value="TPR-like_helical_dom_sf"/>
</dbReference>
<proteinExistence type="predicted"/>
<dbReference type="InterPro" id="IPR002477">
    <property type="entry name" value="Peptidoglycan-bd-like"/>
</dbReference>
<dbReference type="SUPFAM" id="SSF47090">
    <property type="entry name" value="PGBD-like"/>
    <property type="match status" value="1"/>
</dbReference>
<feature type="domain" description="Peptidoglycan binding-like" evidence="2">
    <location>
        <begin position="56"/>
        <end position="108"/>
    </location>
</feature>
<keyword evidence="1" id="KW-0732">Signal</keyword>
<dbReference type="OrthoDB" id="9816507at2"/>
<sequence length="543" mass="60660">MNLTRFATGGSTQAPKPYGIWLCQFLLAGFILFASGQAQAASPKVFDETRETGWSQLVLDLQREFSEMGLYSGQVNGFPDTQLLDVIVNYQEQHRLPVDGRPSPDLLDHIRTRGRPENLLSNLKKQKTEDQEWARTALLKNEATRDLVSLPVPREVADPTRNLDRCLTKPTVNCLINEALESAKAVNKPEMRQWVFRDIMKAQSYSGRFDEARLTIRRLEDPRLMLVALQEQVAVLAHANRLDDAHKLAHQIPDTATRLKALAELLVATPGNRALTSEILKTANALPDHLDRINILTTLAPRIWREREPENAMIILDHALSESHSLQDGSERENALIMIAGAKAAMGDEGALEQAIFRHEKKKSLRYLAVALCDLAIHRSRNGNLPSATALLKRARDYQSETKGFSSQYILARLAETEAHLGAFPAALTTAGSIEKANMKARTYWSIAMIIRNGQAKGDHDMQVEIDRLALDAMAAIKNDFDRITLLSSMAIQLMTQGDPIEATRRFKKALGLAGKVTNNWWRARAFGRLALVKAKLSEITLK</sequence>
<dbReference type="Proteomes" id="UP000256845">
    <property type="component" value="Unassembled WGS sequence"/>
</dbReference>
<dbReference type="Gene3D" id="1.25.40.10">
    <property type="entry name" value="Tetratricopeptide repeat domain"/>
    <property type="match status" value="2"/>
</dbReference>
<accession>A0A3D9HWG7</accession>
<keyword evidence="4" id="KW-1185">Reference proteome</keyword>
<gene>
    <name evidence="3" type="ORF">DFP90_101616</name>
</gene>
<dbReference type="InterPro" id="IPR036365">
    <property type="entry name" value="PGBD-like_sf"/>
</dbReference>
<comment type="caution">
    <text evidence="3">The sequence shown here is derived from an EMBL/GenBank/DDBJ whole genome shotgun (WGS) entry which is preliminary data.</text>
</comment>
<dbReference type="AlphaFoldDB" id="A0A3D9HWG7"/>
<protein>
    <submittedName>
        <fullName evidence="3">Putative peptidoglycan binding protein</fullName>
    </submittedName>
</protein>
<dbReference type="SUPFAM" id="SSF48452">
    <property type="entry name" value="TPR-like"/>
    <property type="match status" value="1"/>
</dbReference>
<evidence type="ECO:0000313" key="3">
    <source>
        <dbReference type="EMBL" id="RED53817.1"/>
    </source>
</evidence>